<feature type="compositionally biased region" description="Basic and acidic residues" evidence="11">
    <location>
        <begin position="748"/>
        <end position="758"/>
    </location>
</feature>
<keyword evidence="6 10" id="KW-1133">Transmembrane helix</keyword>
<feature type="transmembrane region" description="Helical" evidence="10">
    <location>
        <begin position="321"/>
        <end position="344"/>
    </location>
</feature>
<dbReference type="GO" id="GO:0034045">
    <property type="term" value="C:phagophore assembly site membrane"/>
    <property type="evidence" value="ECO:0007669"/>
    <property type="project" value="UniProtKB-SubCell"/>
</dbReference>
<protein>
    <recommendedName>
        <fullName evidence="3 10">Autophagy-related protein 9</fullName>
    </recommendedName>
</protein>
<keyword evidence="9 10" id="KW-0472">Membrane</keyword>
<proteinExistence type="inferred from homology"/>
<feature type="transmembrane region" description="Helical" evidence="10">
    <location>
        <begin position="440"/>
        <end position="459"/>
    </location>
</feature>
<evidence type="ECO:0000313" key="12">
    <source>
        <dbReference type="EMBL" id="KMZ70783.1"/>
    </source>
</evidence>
<dbReference type="Proteomes" id="UP000036987">
    <property type="component" value="Unassembled WGS sequence"/>
</dbReference>
<keyword evidence="7 10" id="KW-0072">Autophagy</keyword>
<reference evidence="13" key="1">
    <citation type="journal article" date="2016" name="Nature">
        <title>The genome of the seagrass Zostera marina reveals angiosperm adaptation to the sea.</title>
        <authorList>
            <person name="Olsen J.L."/>
            <person name="Rouze P."/>
            <person name="Verhelst B."/>
            <person name="Lin Y.-C."/>
            <person name="Bayer T."/>
            <person name="Collen J."/>
            <person name="Dattolo E."/>
            <person name="De Paoli E."/>
            <person name="Dittami S."/>
            <person name="Maumus F."/>
            <person name="Michel G."/>
            <person name="Kersting A."/>
            <person name="Lauritano C."/>
            <person name="Lohaus R."/>
            <person name="Toepel M."/>
            <person name="Tonon T."/>
            <person name="Vanneste K."/>
            <person name="Amirebrahimi M."/>
            <person name="Brakel J."/>
            <person name="Bostroem C."/>
            <person name="Chovatia M."/>
            <person name="Grimwood J."/>
            <person name="Jenkins J.W."/>
            <person name="Jueterbock A."/>
            <person name="Mraz A."/>
            <person name="Stam W.T."/>
            <person name="Tice H."/>
            <person name="Bornberg-Bauer E."/>
            <person name="Green P.J."/>
            <person name="Pearson G.A."/>
            <person name="Procaccini G."/>
            <person name="Duarte C.M."/>
            <person name="Schmutz J."/>
            <person name="Reusch T.B.H."/>
            <person name="Van de Peer Y."/>
        </authorList>
    </citation>
    <scope>NUCLEOTIDE SEQUENCE [LARGE SCALE GENOMIC DNA]</scope>
    <source>
        <strain evidence="13">cv. Finnish</strain>
    </source>
</reference>
<dbReference type="Pfam" id="PF04109">
    <property type="entry name" value="ATG9"/>
    <property type="match status" value="1"/>
</dbReference>
<dbReference type="GO" id="GO:0061709">
    <property type="term" value="P:reticulophagy"/>
    <property type="evidence" value="ECO:0000318"/>
    <property type="project" value="GO_Central"/>
</dbReference>
<sequence>MMFSDWKKSATVSNLFKWKSQGQPSLNTELLGDPSPEIELSDYHRLTNSGCESPSEFLNGEDPKTNPIVDLDIFFERLYNYYCQKGLWCIIVKWIVELLSLSFTISFSAFFLLFVDWHGLRNAKCGIDAVESGTKPCDLAKEALHSHPLVPLTFTKLIILGYLAIFTIYLVFCFVRFFAQLKDTLETRHFYNNRLKITDRDLQTTPWPVILENIVNVQESQQLCVVKDLSCHEVIMRIMRKENYLTGMLNKGLLAFPISSWIPGAGPAVKSGSDGRKNHLVLTKTFEWTLNWCILQCMFDRNYCIRSDFISNPSSLKKRSVTVGIVMLLLSPFLIIFMLVYFFLRHAEQFYNHPSTASSRRWSNLSRWIFREFNEVDHLFKRRINNALGHSPDYLKQFPSPIISLVAKFISFVSGGFAAVLIIIAFLEESLLEGHIFGRNLFWYAAVFGTVTAISRAAVTDDLPVLDPEEAMSLVVQHTHYLPKSWRGKENTDLVRLEFETLFQYTGMMLLEEMVSIFLTPYLLVFIVPKRVQNILKFISDFTVDIEGVGHVCSFSTFDFQSHGNSKYGSPFNVSRYRRSSQGKMEKSFLSFQNVYPSWEPNNVGRQFLSNLRDFREEHVHQETQHVYSPLQHGKSNLGSRGGQGELLRRFISRDVVRASHNDGSLWMINPQQRTHPYLLDWYYMAQPLQQVDNQQSSVLPSETQDAATGIFWPLNVSIRSKNVVEENWNHPPETLQDNFEPSSSKHLTHDSIFHRSDSGGPEDQTESHWWDRSRPCTAGPETSFLEPPVFRYQNFTGGAGISSEISEEQEEEEDSHTNLRKSHTFLTRTMYLDGCEEEAFSLPFNDIYTGSSQNLPFKSDTTDNDIP</sequence>
<keyword evidence="4 10" id="KW-0813">Transport</keyword>
<dbReference type="GO" id="GO:0005776">
    <property type="term" value="C:autophagosome"/>
    <property type="evidence" value="ECO:0000318"/>
    <property type="project" value="GO_Central"/>
</dbReference>
<evidence type="ECO:0000256" key="9">
    <source>
        <dbReference type="ARBA" id="ARBA00023136"/>
    </source>
</evidence>
<feature type="region of interest" description="Disordered" evidence="11">
    <location>
        <begin position="849"/>
        <end position="868"/>
    </location>
</feature>
<evidence type="ECO:0000256" key="1">
    <source>
        <dbReference type="ARBA" id="ARBA00004511"/>
    </source>
</evidence>
<feature type="transmembrane region" description="Helical" evidence="10">
    <location>
        <begin position="94"/>
        <end position="114"/>
    </location>
</feature>
<dbReference type="OrthoDB" id="2020634at2759"/>
<dbReference type="EMBL" id="LFYR01000709">
    <property type="protein sequence ID" value="KMZ70783.1"/>
    <property type="molecule type" value="Genomic_DNA"/>
</dbReference>
<evidence type="ECO:0000256" key="10">
    <source>
        <dbReference type="RuleBase" id="RU364027"/>
    </source>
</evidence>
<feature type="transmembrane region" description="Helical" evidence="10">
    <location>
        <begin position="157"/>
        <end position="179"/>
    </location>
</feature>
<organism evidence="12 13">
    <name type="scientific">Zostera marina</name>
    <name type="common">Eelgrass</name>
    <dbReference type="NCBI Taxonomy" id="29655"/>
    <lineage>
        <taxon>Eukaryota</taxon>
        <taxon>Viridiplantae</taxon>
        <taxon>Streptophyta</taxon>
        <taxon>Embryophyta</taxon>
        <taxon>Tracheophyta</taxon>
        <taxon>Spermatophyta</taxon>
        <taxon>Magnoliopsida</taxon>
        <taxon>Liliopsida</taxon>
        <taxon>Zosteraceae</taxon>
        <taxon>Zostera</taxon>
    </lineage>
</organism>
<evidence type="ECO:0000256" key="11">
    <source>
        <dbReference type="SAM" id="MobiDB-lite"/>
    </source>
</evidence>
<dbReference type="GO" id="GO:0000423">
    <property type="term" value="P:mitophagy"/>
    <property type="evidence" value="ECO:0000318"/>
    <property type="project" value="GO_Central"/>
</dbReference>
<evidence type="ECO:0000313" key="13">
    <source>
        <dbReference type="Proteomes" id="UP000036987"/>
    </source>
</evidence>
<comment type="subcellular location">
    <subcellularLocation>
        <location evidence="1 10">Preautophagosomal structure membrane</location>
        <topology evidence="1 10">Multi-pass membrane protein</topology>
    </subcellularLocation>
</comment>
<dbReference type="InterPro" id="IPR007241">
    <property type="entry name" value="Autophagy-rel_prot_9"/>
</dbReference>
<keyword evidence="8 10" id="KW-0445">Lipid transport</keyword>
<dbReference type="AlphaFoldDB" id="A0A0K9PNY7"/>
<dbReference type="OMA" id="IPTGECV"/>
<dbReference type="GO" id="GO:0006869">
    <property type="term" value="P:lipid transport"/>
    <property type="evidence" value="ECO:0007669"/>
    <property type="project" value="UniProtKB-KW"/>
</dbReference>
<comment type="function">
    <text evidence="10">Phospholipid scramblase involved in autophagy. Cycles between the preautophagosomal structure/phagophore assembly site (PAS) and the cytoplasmic vesicle pool and supplies membrane for the growing autophagosome. Lipid scramblase activity plays a key role in preautophagosomal structure/phagophore assembly by distributing the phospholipids that arrive through ATG2 from the cytoplasmic to the luminal leaflet of the bilayer, thereby driving autophagosomal membrane expansion.</text>
</comment>
<evidence type="ECO:0000256" key="3">
    <source>
        <dbReference type="ARBA" id="ARBA00018074"/>
    </source>
</evidence>
<comment type="caution">
    <text evidence="12">The sequence shown here is derived from an EMBL/GenBank/DDBJ whole genome shotgun (WGS) entry which is preliminary data.</text>
</comment>
<feature type="compositionally biased region" description="Polar residues" evidence="11">
    <location>
        <begin position="736"/>
        <end position="746"/>
    </location>
</feature>
<dbReference type="GO" id="GO:0000407">
    <property type="term" value="C:phagophore assembly site"/>
    <property type="evidence" value="ECO:0000318"/>
    <property type="project" value="GO_Central"/>
</dbReference>
<evidence type="ECO:0000256" key="6">
    <source>
        <dbReference type="ARBA" id="ARBA00022989"/>
    </source>
</evidence>
<gene>
    <name evidence="12" type="ORF">ZOSMA_193G00140</name>
</gene>
<keyword evidence="13" id="KW-1185">Reference proteome</keyword>
<evidence type="ECO:0000256" key="4">
    <source>
        <dbReference type="ARBA" id="ARBA00022448"/>
    </source>
</evidence>
<feature type="transmembrane region" description="Helical" evidence="10">
    <location>
        <begin position="502"/>
        <end position="528"/>
    </location>
</feature>
<keyword evidence="5 10" id="KW-0812">Transmembrane</keyword>
<dbReference type="PANTHER" id="PTHR13038:SF10">
    <property type="entry name" value="AUTOPHAGY-RELATED PROTEIN 9"/>
    <property type="match status" value="1"/>
</dbReference>
<dbReference type="PANTHER" id="PTHR13038">
    <property type="entry name" value="APG9 AUTOPHAGY 9"/>
    <property type="match status" value="1"/>
</dbReference>
<evidence type="ECO:0000256" key="5">
    <source>
        <dbReference type="ARBA" id="ARBA00022692"/>
    </source>
</evidence>
<dbReference type="GO" id="GO:0034727">
    <property type="term" value="P:piecemeal microautophagy of the nucleus"/>
    <property type="evidence" value="ECO:0000318"/>
    <property type="project" value="GO_Central"/>
</dbReference>
<accession>A0A0K9PNY7</accession>
<feature type="region of interest" description="Disordered" evidence="11">
    <location>
        <begin position="732"/>
        <end position="774"/>
    </location>
</feature>
<comment type="similarity">
    <text evidence="2 10">Belongs to the ATG9 family.</text>
</comment>
<dbReference type="GO" id="GO:0034497">
    <property type="term" value="P:protein localization to phagophore assembly site"/>
    <property type="evidence" value="ECO:0000318"/>
    <property type="project" value="GO_Central"/>
</dbReference>
<name>A0A0K9PNY7_ZOSMR</name>
<evidence type="ECO:0000256" key="7">
    <source>
        <dbReference type="ARBA" id="ARBA00023006"/>
    </source>
</evidence>
<evidence type="ECO:0000256" key="8">
    <source>
        <dbReference type="ARBA" id="ARBA00023055"/>
    </source>
</evidence>
<evidence type="ECO:0000256" key="2">
    <source>
        <dbReference type="ARBA" id="ARBA00006185"/>
    </source>
</evidence>
<feature type="transmembrane region" description="Helical" evidence="10">
    <location>
        <begin position="402"/>
        <end position="428"/>
    </location>
</feature>
<dbReference type="STRING" id="29655.A0A0K9PNY7"/>